<reference evidence="1 2" key="1">
    <citation type="journal article" date="2022" name="Int. J. Syst. Evol. Microbiol.">
        <title>Prevotella herbatica sp. nov., a plant polysaccharide-decomposing anaerobic bacterium isolated from a methanogenic reactor.</title>
        <authorList>
            <person name="Uek A."/>
            <person name="Tonouchi A."/>
            <person name="Kaku N."/>
            <person name="Ueki K."/>
        </authorList>
    </citation>
    <scope>NUCLEOTIDE SEQUENCE [LARGE SCALE GENOMIC DNA]</scope>
    <source>
        <strain evidence="1 2">WR041</strain>
    </source>
</reference>
<protein>
    <submittedName>
        <fullName evidence="1">Uncharacterized protein</fullName>
    </submittedName>
</protein>
<keyword evidence="2" id="KW-1185">Reference proteome</keyword>
<dbReference type="RefSeq" id="WP_207153837.1">
    <property type="nucleotide sequence ID" value="NZ_AP024484.1"/>
</dbReference>
<evidence type="ECO:0000313" key="2">
    <source>
        <dbReference type="Proteomes" id="UP001319045"/>
    </source>
</evidence>
<dbReference type="Proteomes" id="UP001319045">
    <property type="component" value="Chromosome"/>
</dbReference>
<organism evidence="1 2">
    <name type="scientific">Prevotella herbatica</name>
    <dbReference type="NCBI Taxonomy" id="2801997"/>
    <lineage>
        <taxon>Bacteria</taxon>
        <taxon>Pseudomonadati</taxon>
        <taxon>Bacteroidota</taxon>
        <taxon>Bacteroidia</taxon>
        <taxon>Bacteroidales</taxon>
        <taxon>Prevotellaceae</taxon>
        <taxon>Prevotella</taxon>
    </lineage>
</organism>
<name>A0ABM7P0K1_9BACT</name>
<proteinExistence type="predicted"/>
<dbReference type="EMBL" id="AP024484">
    <property type="protein sequence ID" value="BCS86271.1"/>
    <property type="molecule type" value="Genomic_DNA"/>
</dbReference>
<evidence type="ECO:0000313" key="1">
    <source>
        <dbReference type="EMBL" id="BCS86271.1"/>
    </source>
</evidence>
<accession>A0ABM7P0K1</accession>
<gene>
    <name evidence="1" type="ORF">prwr041_21640</name>
</gene>
<sequence>MAQLSSVIGSILRDIISAQHEANLYSLSLSESYGKDGKVKDFQLPNVVVSDMELELKYGIVSTTENQEQQNIKYSKFRQFIKEVCTEAAKTTITSVVSAVLTSDIRRNEEDKRFFYHLKQEEELNKKFRSFLMRNMRNAFDNSLHESLDASTGLVLEDVVVNRLMIVVKKKFLQDTDLSTLFDGVDGNSLRNELETAANSALTDLVKTMSEGQSFKRVKTFPQLDVAVTAEELAKMPEEAIHSFKLKFSPTACNITELDNDNDLDDFVMD</sequence>